<accession>A0A136Q6V8</accession>
<comment type="caution">
    <text evidence="2">The sequence shown here is derived from an EMBL/GenBank/DDBJ whole genome shotgun (WGS) entry which is preliminary data.</text>
</comment>
<sequence length="91" mass="10790">MERHAKINNLQNEIAAEKNAAAEKLARIDAKRKITELKERKKITKMEKKRDVETKKAALENTRERNQARLEQRRREKDAAGEYRDSVRMDK</sequence>
<proteinExistence type="predicted"/>
<feature type="region of interest" description="Disordered" evidence="1">
    <location>
        <begin position="45"/>
        <end position="91"/>
    </location>
</feature>
<dbReference type="Proteomes" id="UP000070366">
    <property type="component" value="Unassembled WGS sequence"/>
</dbReference>
<dbReference type="RefSeq" id="WP_066523066.1">
    <property type="nucleotide sequence ID" value="NZ_CABMOF010000012.1"/>
</dbReference>
<dbReference type="AlphaFoldDB" id="A0A136Q6V8"/>
<dbReference type="KEGG" id="cmiu:B1H56_14030"/>
<evidence type="ECO:0000256" key="1">
    <source>
        <dbReference type="SAM" id="MobiDB-lite"/>
    </source>
</evidence>
<evidence type="ECO:0000313" key="2">
    <source>
        <dbReference type="EMBL" id="KXK66359.1"/>
    </source>
</evidence>
<gene>
    <name evidence="2" type="ORF">HMPREF3293_00764</name>
</gene>
<dbReference type="OrthoDB" id="9986747at2"/>
<dbReference type="EMBL" id="LSZW01000046">
    <property type="protein sequence ID" value="KXK66359.1"/>
    <property type="molecule type" value="Genomic_DNA"/>
</dbReference>
<name>A0A136Q6V8_9FIRM</name>
<keyword evidence="3" id="KW-1185">Reference proteome</keyword>
<reference evidence="2 3" key="1">
    <citation type="submission" date="2016-02" db="EMBL/GenBank/DDBJ databases">
        <authorList>
            <person name="Wen L."/>
            <person name="He K."/>
            <person name="Yang H."/>
        </authorList>
    </citation>
    <scope>NUCLEOTIDE SEQUENCE [LARGE SCALE GENOMIC DNA]</scope>
    <source>
        <strain evidence="2 3">DSM 22607</strain>
    </source>
</reference>
<evidence type="ECO:0000313" key="3">
    <source>
        <dbReference type="Proteomes" id="UP000070366"/>
    </source>
</evidence>
<protein>
    <submittedName>
        <fullName evidence="2">Uncharacterized protein</fullName>
    </submittedName>
</protein>
<organism evidence="2 3">
    <name type="scientific">Christensenella minuta</name>
    <dbReference type="NCBI Taxonomy" id="626937"/>
    <lineage>
        <taxon>Bacteria</taxon>
        <taxon>Bacillati</taxon>
        <taxon>Bacillota</taxon>
        <taxon>Clostridia</taxon>
        <taxon>Christensenellales</taxon>
        <taxon>Christensenellaceae</taxon>
        <taxon>Christensenella</taxon>
    </lineage>
</organism>